<dbReference type="EMBL" id="ONZQ02000006">
    <property type="protein sequence ID" value="SPO02446.1"/>
    <property type="molecule type" value="Genomic_DNA"/>
</dbReference>
<name>A0AAE8SV89_9PEZI</name>
<dbReference type="Proteomes" id="UP001187682">
    <property type="component" value="Unassembled WGS sequence"/>
</dbReference>
<sequence>MSTAVMATSTKAASIAQESQRALDDEEIKAKIGELSQMAQDAAQAADQATLRAKAVNQLTSAMEAEPRVEAAKKAADDALANIEKAVQEAKIQQSTRPNSTSLTRVDYPWATGKTAEGSTIVHFRPVGRGHRVCVEAEEEGRLIRRLVAASEVQFDREYLKNGKNAAAGQNTWSINDRGDFLELLWVTFPQMKRKNIAARKMDAQVDCCVKFKTKGINILTVSSLRRVLGKDIANSNIAGVCTRDGFAPPWHTGPISIVYDPTAKIKDLKERQAMRDECAKANAATSGDLPLATAMASTNDSSGDVAGKDRISELEKRVNEVEKKLDNVPALLDEKFGKMTDTLMNFMTMVGDRLPPPHGM</sequence>
<comment type="caution">
    <text evidence="1">The sequence shown here is derived from an EMBL/GenBank/DDBJ whole genome shotgun (WGS) entry which is preliminary data.</text>
</comment>
<proteinExistence type="predicted"/>
<reference evidence="1" key="1">
    <citation type="submission" date="2018-03" db="EMBL/GenBank/DDBJ databases">
        <authorList>
            <person name="Guldener U."/>
        </authorList>
    </citation>
    <scope>NUCLEOTIDE SEQUENCE</scope>
</reference>
<organism evidence="1 2">
    <name type="scientific">Cephalotrichum gorgonifer</name>
    <dbReference type="NCBI Taxonomy" id="2041049"/>
    <lineage>
        <taxon>Eukaryota</taxon>
        <taxon>Fungi</taxon>
        <taxon>Dikarya</taxon>
        <taxon>Ascomycota</taxon>
        <taxon>Pezizomycotina</taxon>
        <taxon>Sordariomycetes</taxon>
        <taxon>Hypocreomycetidae</taxon>
        <taxon>Microascales</taxon>
        <taxon>Microascaceae</taxon>
        <taxon>Cephalotrichum</taxon>
    </lineage>
</organism>
<evidence type="ECO:0000313" key="2">
    <source>
        <dbReference type="Proteomes" id="UP001187682"/>
    </source>
</evidence>
<gene>
    <name evidence="1" type="ORF">DNG_05119</name>
</gene>
<accession>A0AAE8SV89</accession>
<keyword evidence="2" id="KW-1185">Reference proteome</keyword>
<dbReference type="AlphaFoldDB" id="A0AAE8SV89"/>
<protein>
    <submittedName>
        <fullName evidence="1">Uncharacterized protein</fullName>
    </submittedName>
</protein>
<evidence type="ECO:0000313" key="1">
    <source>
        <dbReference type="EMBL" id="SPO02446.1"/>
    </source>
</evidence>